<comment type="caution">
    <text evidence="1">The sequence shown here is derived from an EMBL/GenBank/DDBJ whole genome shotgun (WGS) entry which is preliminary data.</text>
</comment>
<dbReference type="SUPFAM" id="SSF56399">
    <property type="entry name" value="ADP-ribosylation"/>
    <property type="match status" value="1"/>
</dbReference>
<sequence>MDDLLHVTSADAWDAAGSTGEYAIPPQPDGSPAPFIHLCRPEQLAGVVARFYPPPHDHLVVLTVRPAGLPILDEPAPDADGLFPHLYGPLPVSAVVAVRALAGALHDPAG</sequence>
<accession>A0A2T4UHZ5</accession>
<organism evidence="1 2">
    <name type="scientific">Paraconexibacter algicola</name>
    <dbReference type="NCBI Taxonomy" id="2133960"/>
    <lineage>
        <taxon>Bacteria</taxon>
        <taxon>Bacillati</taxon>
        <taxon>Actinomycetota</taxon>
        <taxon>Thermoleophilia</taxon>
        <taxon>Solirubrobacterales</taxon>
        <taxon>Paraconexibacteraceae</taxon>
        <taxon>Paraconexibacter</taxon>
    </lineage>
</organism>
<keyword evidence="2" id="KW-1185">Reference proteome</keyword>
<name>A0A2T4UHZ5_9ACTN</name>
<evidence type="ECO:0000313" key="1">
    <source>
        <dbReference type="EMBL" id="PTL58853.1"/>
    </source>
</evidence>
<dbReference type="OrthoDB" id="5638018at2"/>
<dbReference type="Pfam" id="PF06108">
    <property type="entry name" value="DUF952"/>
    <property type="match status" value="1"/>
</dbReference>
<evidence type="ECO:0000313" key="2">
    <source>
        <dbReference type="Proteomes" id="UP000240739"/>
    </source>
</evidence>
<dbReference type="RefSeq" id="WP_107567290.1">
    <property type="nucleotide sequence ID" value="NZ_PYYB01000001.1"/>
</dbReference>
<dbReference type="Proteomes" id="UP000240739">
    <property type="component" value="Unassembled WGS sequence"/>
</dbReference>
<proteinExistence type="predicted"/>
<reference evidence="1 2" key="1">
    <citation type="submission" date="2018-03" db="EMBL/GenBank/DDBJ databases">
        <title>Aquarubrobacter algicola gen. nov., sp. nov., a novel actinobacterium isolated from shallow eutrophic lake during the end of cyanobacterial harmful algal blooms.</title>
        <authorList>
            <person name="Chun S.J."/>
        </authorList>
    </citation>
    <scope>NUCLEOTIDE SEQUENCE [LARGE SCALE GENOMIC DNA]</scope>
    <source>
        <strain evidence="1 2">Seoho-28</strain>
    </source>
</reference>
<dbReference type="InterPro" id="IPR009297">
    <property type="entry name" value="DUF952"/>
</dbReference>
<dbReference type="EMBL" id="PYYB01000001">
    <property type="protein sequence ID" value="PTL58853.1"/>
    <property type="molecule type" value="Genomic_DNA"/>
</dbReference>
<dbReference type="Gene3D" id="3.20.170.20">
    <property type="entry name" value="Protein of unknown function DUF952"/>
    <property type="match status" value="1"/>
</dbReference>
<protein>
    <submittedName>
        <fullName evidence="1">DUF952 domain-containing protein</fullName>
    </submittedName>
</protein>
<dbReference type="AlphaFoldDB" id="A0A2T4UHZ5"/>
<gene>
    <name evidence="1" type="ORF">C7Y72_03890</name>
</gene>